<proteinExistence type="predicted"/>
<evidence type="ECO:0000313" key="1">
    <source>
        <dbReference type="EMBL" id="SOY31106.1"/>
    </source>
</evidence>
<dbReference type="Proteomes" id="UP000236311">
    <property type="component" value="Unassembled WGS sequence"/>
</dbReference>
<dbReference type="EMBL" id="OFSM01000021">
    <property type="protein sequence ID" value="SOY31106.1"/>
    <property type="molecule type" value="Genomic_DNA"/>
</dbReference>
<organism evidence="1 2">
    <name type="scientific">Acetatifactor muris</name>
    <dbReference type="NCBI Taxonomy" id="879566"/>
    <lineage>
        <taxon>Bacteria</taxon>
        <taxon>Bacillati</taxon>
        <taxon>Bacillota</taxon>
        <taxon>Clostridia</taxon>
        <taxon>Lachnospirales</taxon>
        <taxon>Lachnospiraceae</taxon>
        <taxon>Acetatifactor</taxon>
    </lineage>
</organism>
<sequence>MCRNGISMTVRILKAMSHTIKKMFRRLNPAVPPAMVQAGREETGTDLAMLLNELLVSEFFTESASLTKEQLKGSAVRNCLLQAMMLLDRKYIVGFAMKNFSEEGLAEYGESIRGCCSDKQSVLLRSAVQYLTDAFPEKDKGLTGISIPMLLYLADVAEDAEISPALFRRWWEFFRSEDALYENYRRFCGSDFAELETVNGRLNVMAESFCNYHEIEIPEELEGTTGEVARRKTGT</sequence>
<keyword evidence="2" id="KW-1185">Reference proteome</keyword>
<gene>
    <name evidence="1" type="ORF">AMURIS_03840</name>
</gene>
<dbReference type="AlphaFoldDB" id="A0A2K4ZL21"/>
<name>A0A2K4ZL21_9FIRM</name>
<dbReference type="RefSeq" id="WP_146040120.1">
    <property type="nucleotide sequence ID" value="NZ_JANJZD010000024.1"/>
</dbReference>
<accession>A0A2K4ZL21</accession>
<reference evidence="1 2" key="1">
    <citation type="submission" date="2018-01" db="EMBL/GenBank/DDBJ databases">
        <authorList>
            <person name="Gaut B.S."/>
            <person name="Morton B.R."/>
            <person name="Clegg M.T."/>
            <person name="Duvall M.R."/>
        </authorList>
    </citation>
    <scope>NUCLEOTIDE SEQUENCE [LARGE SCALE GENOMIC DNA]</scope>
    <source>
        <strain evidence="1">GP69</strain>
    </source>
</reference>
<evidence type="ECO:0000313" key="2">
    <source>
        <dbReference type="Proteomes" id="UP000236311"/>
    </source>
</evidence>
<protein>
    <submittedName>
        <fullName evidence="1">Uncharacterized protein</fullName>
    </submittedName>
</protein>